<name>A0A1M5S2Z1_9FLAO</name>
<dbReference type="STRING" id="1089305.SAMN05444148_1759"/>
<reference evidence="5" key="1">
    <citation type="submission" date="2016-11" db="EMBL/GenBank/DDBJ databases">
        <authorList>
            <person name="Varghese N."/>
            <person name="Submissions S."/>
        </authorList>
    </citation>
    <scope>NUCLEOTIDE SEQUENCE [LARGE SCALE GENOMIC DNA]</scope>
    <source>
        <strain evidence="5">DSM 25330</strain>
    </source>
</reference>
<accession>A0A1M5S2Z1</accession>
<dbReference type="SMART" id="SM00382">
    <property type="entry name" value="AAA"/>
    <property type="match status" value="1"/>
</dbReference>
<dbReference type="RefSeq" id="WP_073085569.1">
    <property type="nucleotide sequence ID" value="NZ_FQWS01000002.1"/>
</dbReference>
<dbReference type="InterPro" id="IPR003593">
    <property type="entry name" value="AAA+_ATPase"/>
</dbReference>
<keyword evidence="5" id="KW-1185">Reference proteome</keyword>
<dbReference type="GO" id="GO:0016887">
    <property type="term" value="F:ATP hydrolysis activity"/>
    <property type="evidence" value="ECO:0007669"/>
    <property type="project" value="InterPro"/>
</dbReference>
<evidence type="ECO:0000256" key="1">
    <source>
        <dbReference type="ARBA" id="ARBA00022741"/>
    </source>
</evidence>
<proteinExistence type="predicted"/>
<organism evidence="4 5">
    <name type="scientific">Winogradskyella jejuensis</name>
    <dbReference type="NCBI Taxonomy" id="1089305"/>
    <lineage>
        <taxon>Bacteria</taxon>
        <taxon>Pseudomonadati</taxon>
        <taxon>Bacteroidota</taxon>
        <taxon>Flavobacteriia</taxon>
        <taxon>Flavobacteriales</taxon>
        <taxon>Flavobacteriaceae</taxon>
        <taxon>Winogradskyella</taxon>
    </lineage>
</organism>
<dbReference type="InterPro" id="IPR003439">
    <property type="entry name" value="ABC_transporter-like_ATP-bd"/>
</dbReference>
<keyword evidence="1" id="KW-0547">Nucleotide-binding</keyword>
<feature type="domain" description="ABC transporter" evidence="3">
    <location>
        <begin position="3"/>
        <end position="221"/>
    </location>
</feature>
<dbReference type="AlphaFoldDB" id="A0A1M5S2Z1"/>
<evidence type="ECO:0000259" key="3">
    <source>
        <dbReference type="PROSITE" id="PS50893"/>
    </source>
</evidence>
<dbReference type="PANTHER" id="PTHR43158:SF2">
    <property type="entry name" value="SKFA PEPTIDE EXPORT ATP-BINDING PROTEIN SKFE"/>
    <property type="match status" value="1"/>
</dbReference>
<dbReference type="Pfam" id="PF00005">
    <property type="entry name" value="ABC_tran"/>
    <property type="match status" value="1"/>
</dbReference>
<dbReference type="InterPro" id="IPR027417">
    <property type="entry name" value="P-loop_NTPase"/>
</dbReference>
<dbReference type="PROSITE" id="PS50893">
    <property type="entry name" value="ABC_TRANSPORTER_2"/>
    <property type="match status" value="1"/>
</dbReference>
<keyword evidence="2" id="KW-0067">ATP-binding</keyword>
<evidence type="ECO:0000256" key="2">
    <source>
        <dbReference type="ARBA" id="ARBA00022840"/>
    </source>
</evidence>
<dbReference type="Proteomes" id="UP000184522">
    <property type="component" value="Unassembled WGS sequence"/>
</dbReference>
<dbReference type="EMBL" id="FQWS01000002">
    <property type="protein sequence ID" value="SHH32879.1"/>
    <property type="molecule type" value="Genomic_DNA"/>
</dbReference>
<protein>
    <submittedName>
        <fullName evidence="4">ABC-type cobalamin/Fe3+-siderophores transport system, ATPase component</fullName>
    </submittedName>
</protein>
<dbReference type="Gene3D" id="3.40.50.300">
    <property type="entry name" value="P-loop containing nucleotide triphosphate hydrolases"/>
    <property type="match status" value="1"/>
</dbReference>
<evidence type="ECO:0000313" key="4">
    <source>
        <dbReference type="EMBL" id="SHH32879.1"/>
    </source>
</evidence>
<dbReference type="PANTHER" id="PTHR43158">
    <property type="entry name" value="SKFA PEPTIDE EXPORT ATP-BINDING PROTEIN SKFE"/>
    <property type="match status" value="1"/>
</dbReference>
<sequence length="221" mass="25901">MIFELDNVELYFKNKRILNGIYLKAETGRVTGILGSNGCGKSSLLDIAFGNLKPKYKFIRIDNIPILKPLYLTKLVKYLPQYNFIPNHFKLHKLFDLFEVNWDIFIKDFEEFAPYKMQKFSQLSGGERRCVEIYIILKSKSEIVFLDEPFNGIAPIIIERIKALITETKKNKIVILTDHRYEDVIDMADDIYLLKNGTTKLIKKLSELEDYGYLNERQFPN</sequence>
<dbReference type="GO" id="GO:0005524">
    <property type="term" value="F:ATP binding"/>
    <property type="evidence" value="ECO:0007669"/>
    <property type="project" value="UniProtKB-KW"/>
</dbReference>
<dbReference type="OrthoDB" id="9801987at2"/>
<evidence type="ECO:0000313" key="5">
    <source>
        <dbReference type="Proteomes" id="UP000184522"/>
    </source>
</evidence>
<dbReference type="SUPFAM" id="SSF52540">
    <property type="entry name" value="P-loop containing nucleoside triphosphate hydrolases"/>
    <property type="match status" value="1"/>
</dbReference>
<gene>
    <name evidence="4" type="ORF">SAMN05444148_1759</name>
</gene>